<dbReference type="Proteomes" id="UP001595962">
    <property type="component" value="Unassembled WGS sequence"/>
</dbReference>
<evidence type="ECO:0000313" key="2">
    <source>
        <dbReference type="EMBL" id="MFC4654389.1"/>
    </source>
</evidence>
<reference evidence="3" key="1">
    <citation type="journal article" date="2019" name="Int. J. Syst. Evol. Microbiol.">
        <title>The Global Catalogue of Microorganisms (GCM) 10K type strain sequencing project: providing services to taxonomists for standard genome sequencing and annotation.</title>
        <authorList>
            <consortium name="The Broad Institute Genomics Platform"/>
            <consortium name="The Broad Institute Genome Sequencing Center for Infectious Disease"/>
            <person name="Wu L."/>
            <person name="Ma J."/>
        </authorList>
    </citation>
    <scope>NUCLEOTIDE SEQUENCE [LARGE SCALE GENOMIC DNA]</scope>
    <source>
        <strain evidence="3">DT28</strain>
    </source>
</reference>
<proteinExistence type="predicted"/>
<protein>
    <submittedName>
        <fullName evidence="2">ImmA/IrrE family metallo-endopeptidase</fullName>
    </submittedName>
</protein>
<gene>
    <name evidence="2" type="ORF">ACFO3I_05025</name>
</gene>
<sequence length="157" mass="17752">MYQLRGQRVEALSEEHIRRTAMSFCNFFGMKPTKGRNKRYDKSLEKLSSYGITINPVDDAEWSAALHGLISGHYDPQSATISVPEHIYLEACAGDRIALSVVLHEIGHMVLGHQPLMHFSSVPATENEDAEWQADAFAEHALKFLGYDSMQLSFEFY</sequence>
<dbReference type="RefSeq" id="WP_377332259.1">
    <property type="nucleotide sequence ID" value="NZ_JBHSGB010000005.1"/>
</dbReference>
<evidence type="ECO:0000259" key="1">
    <source>
        <dbReference type="Pfam" id="PF06114"/>
    </source>
</evidence>
<comment type="caution">
    <text evidence="2">The sequence shown here is derived from an EMBL/GenBank/DDBJ whole genome shotgun (WGS) entry which is preliminary data.</text>
</comment>
<dbReference type="EMBL" id="JBHSGB010000005">
    <property type="protein sequence ID" value="MFC4654389.1"/>
    <property type="molecule type" value="Genomic_DNA"/>
</dbReference>
<dbReference type="InterPro" id="IPR010359">
    <property type="entry name" value="IrrE_HExxH"/>
</dbReference>
<keyword evidence="3" id="KW-1185">Reference proteome</keyword>
<accession>A0ABV9JI74</accession>
<dbReference type="Pfam" id="PF06114">
    <property type="entry name" value="Peptidase_M78"/>
    <property type="match status" value="1"/>
</dbReference>
<evidence type="ECO:0000313" key="3">
    <source>
        <dbReference type="Proteomes" id="UP001595962"/>
    </source>
</evidence>
<name>A0ABV9JI74_9GAMM</name>
<organism evidence="2 3">
    <name type="scientific">Rheinheimera marina</name>
    <dbReference type="NCBI Taxonomy" id="1774958"/>
    <lineage>
        <taxon>Bacteria</taxon>
        <taxon>Pseudomonadati</taxon>
        <taxon>Pseudomonadota</taxon>
        <taxon>Gammaproteobacteria</taxon>
        <taxon>Chromatiales</taxon>
        <taxon>Chromatiaceae</taxon>
        <taxon>Rheinheimera</taxon>
    </lineage>
</organism>
<feature type="domain" description="IrrE N-terminal-like" evidence="1">
    <location>
        <begin position="78"/>
        <end position="140"/>
    </location>
</feature>